<organism evidence="2 3">
    <name type="scientific">Gloeobacter kilaueensis (strain ATCC BAA-2537 / CCAP 1431/1 / ULC 316 / JS1)</name>
    <dbReference type="NCBI Taxonomy" id="1183438"/>
    <lineage>
        <taxon>Bacteria</taxon>
        <taxon>Bacillati</taxon>
        <taxon>Cyanobacteriota</taxon>
        <taxon>Cyanophyceae</taxon>
        <taxon>Gloeobacterales</taxon>
        <taxon>Gloeobacteraceae</taxon>
        <taxon>Gloeobacter</taxon>
    </lineage>
</organism>
<gene>
    <name evidence="2" type="ORF">GKIL_3832</name>
</gene>
<feature type="domain" description="RES" evidence="1">
    <location>
        <begin position="28"/>
        <end position="105"/>
    </location>
</feature>
<dbReference type="KEGG" id="glj:GKIL_3832"/>
<dbReference type="RefSeq" id="WP_023175400.1">
    <property type="nucleotide sequence ID" value="NC_022600.1"/>
</dbReference>
<evidence type="ECO:0000259" key="1">
    <source>
        <dbReference type="Pfam" id="PF08808"/>
    </source>
</evidence>
<protein>
    <submittedName>
        <fullName evidence="2">RES domain-containing protein</fullName>
    </submittedName>
</protein>
<dbReference type="OrthoDB" id="3256236at2"/>
<reference evidence="2 3" key="1">
    <citation type="journal article" date="2013" name="PLoS ONE">
        <title>Cultivation and Complete Genome Sequencing of Gloeobacter kilaueensis sp. nov., from a Lava Cave in Kilauea Caldera, Hawai'i.</title>
        <authorList>
            <person name="Saw J.H."/>
            <person name="Schatz M."/>
            <person name="Brown M.V."/>
            <person name="Kunkel D.D."/>
            <person name="Foster J.S."/>
            <person name="Shick H."/>
            <person name="Christensen S."/>
            <person name="Hou S."/>
            <person name="Wan X."/>
            <person name="Donachie S.P."/>
        </authorList>
    </citation>
    <scope>NUCLEOTIDE SEQUENCE [LARGE SCALE GENOMIC DNA]</scope>
    <source>
        <strain evidence="3">JS</strain>
    </source>
</reference>
<dbReference type="Pfam" id="PF08808">
    <property type="entry name" value="RES"/>
    <property type="match status" value="1"/>
</dbReference>
<dbReference type="STRING" id="1183438.GKIL_3832"/>
<evidence type="ECO:0000313" key="3">
    <source>
        <dbReference type="Proteomes" id="UP000017396"/>
    </source>
</evidence>
<sequence>MVKINPPPPAQTPNPIYVELPEGQRLQRIYDPTRHNTQALTFRYFGSIARFDHHRAGNSRKKNNDPERGVYYAAFTLSGCLVEVFGDTGVIEIKATVLRVFSCRAIGPADRLTVLNGRS</sequence>
<proteinExistence type="predicted"/>
<dbReference type="HOGENOM" id="CLU_2058031_0_0_3"/>
<dbReference type="Proteomes" id="UP000017396">
    <property type="component" value="Chromosome"/>
</dbReference>
<name>U5QMF9_GLOK1</name>
<accession>U5QMF9</accession>
<keyword evidence="3" id="KW-1185">Reference proteome</keyword>
<dbReference type="EMBL" id="CP003587">
    <property type="protein sequence ID" value="AGY60078.1"/>
    <property type="molecule type" value="Genomic_DNA"/>
</dbReference>
<dbReference type="InterPro" id="IPR014914">
    <property type="entry name" value="RES_dom"/>
</dbReference>
<evidence type="ECO:0000313" key="2">
    <source>
        <dbReference type="EMBL" id="AGY60078.1"/>
    </source>
</evidence>
<dbReference type="AlphaFoldDB" id="U5QMF9"/>